<gene>
    <name evidence="2" type="ORF">NCTC10924_00623</name>
</gene>
<dbReference type="Proteomes" id="UP000306241">
    <property type="component" value="Chromosome"/>
</dbReference>
<sequence>MNSLRGILALLSVLLFWNLIVFVVYGVDKSRAIKGQWRISESTLIVMTLFFGGLGAWLGAKIFHHKTQKWYFQVVWCIGLVILVILGYFIYFYSGLN</sequence>
<evidence type="ECO:0000256" key="1">
    <source>
        <dbReference type="SAM" id="Phobius"/>
    </source>
</evidence>
<keyword evidence="1" id="KW-0472">Membrane</keyword>
<dbReference type="EMBL" id="LR594052">
    <property type="protein sequence ID" value="VTT42612.1"/>
    <property type="molecule type" value="Genomic_DNA"/>
</dbReference>
<reference evidence="2 3" key="1">
    <citation type="submission" date="2019-05" db="EMBL/GenBank/DDBJ databases">
        <authorList>
            <consortium name="Pathogen Informatics"/>
        </authorList>
    </citation>
    <scope>NUCLEOTIDE SEQUENCE [LARGE SCALE GENOMIC DNA]</scope>
    <source>
        <strain evidence="2 3">NCTC10924</strain>
    </source>
</reference>
<proteinExistence type="predicted"/>
<name>A0A4V0H1X6_STRPO</name>
<keyword evidence="1" id="KW-1133">Transmembrane helix</keyword>
<keyword evidence="1" id="KW-0812">Transmembrane</keyword>
<accession>A0A4V0H1X6</accession>
<dbReference type="AlphaFoldDB" id="A0A4V0H1X6"/>
<feature type="transmembrane region" description="Helical" evidence="1">
    <location>
        <begin position="6"/>
        <end position="27"/>
    </location>
</feature>
<dbReference type="Pfam" id="PF06961">
    <property type="entry name" value="DUF1294"/>
    <property type="match status" value="1"/>
</dbReference>
<feature type="transmembrane region" description="Helical" evidence="1">
    <location>
        <begin position="39"/>
        <end position="58"/>
    </location>
</feature>
<organism evidence="2 3">
    <name type="scientific">Streptococcus porcinus</name>
    <dbReference type="NCBI Taxonomy" id="1340"/>
    <lineage>
        <taxon>Bacteria</taxon>
        <taxon>Bacillati</taxon>
        <taxon>Bacillota</taxon>
        <taxon>Bacilli</taxon>
        <taxon>Lactobacillales</taxon>
        <taxon>Streptococcaceae</taxon>
        <taxon>Streptococcus</taxon>
    </lineage>
</organism>
<feature type="transmembrane region" description="Helical" evidence="1">
    <location>
        <begin position="70"/>
        <end position="93"/>
    </location>
</feature>
<evidence type="ECO:0000313" key="2">
    <source>
        <dbReference type="EMBL" id="VTT42612.1"/>
    </source>
</evidence>
<evidence type="ECO:0000313" key="3">
    <source>
        <dbReference type="Proteomes" id="UP000306241"/>
    </source>
</evidence>
<protein>
    <submittedName>
        <fullName evidence="2">Membrane protein</fullName>
    </submittedName>
</protein>
<dbReference type="InterPro" id="IPR010718">
    <property type="entry name" value="DUF1294"/>
</dbReference>